<dbReference type="OrthoDB" id="5296182at2"/>
<keyword evidence="1" id="KW-0732">Signal</keyword>
<organism evidence="2 3">
    <name type="scientific">Propionivibrio dicarboxylicus</name>
    <dbReference type="NCBI Taxonomy" id="83767"/>
    <lineage>
        <taxon>Bacteria</taxon>
        <taxon>Pseudomonadati</taxon>
        <taxon>Pseudomonadota</taxon>
        <taxon>Betaproteobacteria</taxon>
        <taxon>Rhodocyclales</taxon>
        <taxon>Rhodocyclaceae</taxon>
        <taxon>Propionivibrio</taxon>
    </lineage>
</organism>
<dbReference type="STRING" id="83767.SAMN05660652_00313"/>
<protein>
    <recommendedName>
        <fullName evidence="4">DUF2782 domain-containing protein</fullName>
    </recommendedName>
</protein>
<evidence type="ECO:0000313" key="2">
    <source>
        <dbReference type="EMBL" id="SDG63443.1"/>
    </source>
</evidence>
<evidence type="ECO:0000256" key="1">
    <source>
        <dbReference type="SAM" id="SignalP"/>
    </source>
</evidence>
<keyword evidence="3" id="KW-1185">Reference proteome</keyword>
<dbReference type="Pfam" id="PF11191">
    <property type="entry name" value="DUF2782"/>
    <property type="match status" value="1"/>
</dbReference>
<dbReference type="AlphaFoldDB" id="A0A1G7VUJ4"/>
<evidence type="ECO:0000313" key="3">
    <source>
        <dbReference type="Proteomes" id="UP000198607"/>
    </source>
</evidence>
<dbReference type="InterPro" id="IPR021357">
    <property type="entry name" value="DUF2782"/>
</dbReference>
<feature type="chain" id="PRO_5011637914" description="DUF2782 domain-containing protein" evidence="1">
    <location>
        <begin position="22"/>
        <end position="112"/>
    </location>
</feature>
<sequence>MSRSPSLLALLLCVCAGSVGAQGQAIPAPVNDARPPALEVIDDSVEPQVTIRKRGEDMIEEYRVNGILVKVVVTPEHGVPYTLIDPKGDGVLVPYNPAGTQISVPLWEIGTF</sequence>
<dbReference type="RefSeq" id="WP_091932364.1">
    <property type="nucleotide sequence ID" value="NZ_FNCY01000001.1"/>
</dbReference>
<gene>
    <name evidence="2" type="ORF">SAMN05660652_00313</name>
</gene>
<dbReference type="EMBL" id="FNCY01000001">
    <property type="protein sequence ID" value="SDG63443.1"/>
    <property type="molecule type" value="Genomic_DNA"/>
</dbReference>
<dbReference type="Proteomes" id="UP000198607">
    <property type="component" value="Unassembled WGS sequence"/>
</dbReference>
<feature type="signal peptide" evidence="1">
    <location>
        <begin position="1"/>
        <end position="21"/>
    </location>
</feature>
<accession>A0A1G7VUJ4</accession>
<evidence type="ECO:0008006" key="4">
    <source>
        <dbReference type="Google" id="ProtNLM"/>
    </source>
</evidence>
<name>A0A1G7VUJ4_9RHOO</name>
<reference evidence="2 3" key="1">
    <citation type="submission" date="2016-10" db="EMBL/GenBank/DDBJ databases">
        <authorList>
            <person name="de Groot N.N."/>
        </authorList>
    </citation>
    <scope>NUCLEOTIDE SEQUENCE [LARGE SCALE GENOMIC DNA]</scope>
    <source>
        <strain evidence="2 3">DSM 5885</strain>
    </source>
</reference>
<proteinExistence type="predicted"/>
<dbReference type="Gene3D" id="2.20.130.30">
    <property type="entry name" value="Protein of unknown function DUF2782"/>
    <property type="match status" value="1"/>
</dbReference>